<dbReference type="HOGENOM" id="CLU_2179333_0_0_9"/>
<gene>
    <name evidence="1" type="ordered locus">CTC_01550</name>
</gene>
<reference evidence="1 2" key="1">
    <citation type="journal article" date="2003" name="Proc. Natl. Acad. Sci. U.S.A.">
        <title>The genome sequence of Clostridium tetani, the causative agent of tetanus disease.</title>
        <authorList>
            <person name="Brueggemann H."/>
            <person name="Baumer S."/>
            <person name="Fricke W.F."/>
            <person name="Wiezer A."/>
            <person name="Liesegang H."/>
            <person name="Decker I."/>
            <person name="Herzberg C."/>
            <person name="Martinez-Arias R."/>
            <person name="Merkl R."/>
            <person name="Henne A."/>
            <person name="Gottschalk G."/>
        </authorList>
    </citation>
    <scope>NUCLEOTIDE SEQUENCE [LARGE SCALE GENOMIC DNA]</scope>
    <source>
        <strain evidence="2">Massachusetts / E88</strain>
    </source>
</reference>
<evidence type="ECO:0000313" key="2">
    <source>
        <dbReference type="Proteomes" id="UP000001412"/>
    </source>
</evidence>
<protein>
    <recommendedName>
        <fullName evidence="3">Head-tail adaptor protein</fullName>
    </recommendedName>
</protein>
<keyword evidence="2" id="KW-1185">Reference proteome</keyword>
<accession>Q894J3</accession>
<dbReference type="STRING" id="212717.CTC_01550"/>
<dbReference type="Proteomes" id="UP000001412">
    <property type="component" value="Chromosome"/>
</dbReference>
<dbReference type="OrthoDB" id="1808294at2"/>
<evidence type="ECO:0000313" key="1">
    <source>
        <dbReference type="EMBL" id="AAO36099.1"/>
    </source>
</evidence>
<evidence type="ECO:0008006" key="3">
    <source>
        <dbReference type="Google" id="ProtNLM"/>
    </source>
</evidence>
<dbReference type="EMBL" id="AE015927">
    <property type="protein sequence ID" value="AAO36099.1"/>
    <property type="molecule type" value="Genomic_DNA"/>
</dbReference>
<dbReference type="GeneID" id="24252489"/>
<organism evidence="1 2">
    <name type="scientific">Clostridium tetani (strain Massachusetts / E88)</name>
    <dbReference type="NCBI Taxonomy" id="212717"/>
    <lineage>
        <taxon>Bacteria</taxon>
        <taxon>Bacillati</taxon>
        <taxon>Bacillota</taxon>
        <taxon>Clostridia</taxon>
        <taxon>Eubacteriales</taxon>
        <taxon>Clostridiaceae</taxon>
        <taxon>Clostridium</taxon>
    </lineage>
</organism>
<dbReference type="AlphaFoldDB" id="Q894J3"/>
<sequence>MFYKHTMSLWNKGKKYLDKIKQVHYKETELVTNFKCDIQPLTQEKALGIYGITQACSHVIYMDLVPFLIVNEQVLKRNGNTYEIVKVVEWEEEEDPDFNYKEVVINEIH</sequence>
<dbReference type="KEGG" id="ctc:CTC_01550"/>
<name>Q894J3_CLOTE</name>
<proteinExistence type="predicted"/>
<dbReference type="RefSeq" id="WP_011099759.1">
    <property type="nucleotide sequence ID" value="NC_004557.1"/>
</dbReference>